<proteinExistence type="predicted"/>
<name>A0A6N1NGA8_9VIRU</name>
<dbReference type="GeneID" id="80517611"/>
<evidence type="ECO:0000313" key="1">
    <source>
        <dbReference type="EMBL" id="QKU34299.1"/>
    </source>
</evidence>
<dbReference type="RefSeq" id="YP_010780920.1">
    <property type="nucleotide sequence ID" value="NC_075038.1"/>
</dbReference>
<organism evidence="1">
    <name type="scientific">Tupanvirus deep ocean</name>
    <dbReference type="NCBI Taxonomy" id="2126984"/>
    <lineage>
        <taxon>Viruses</taxon>
        <taxon>Varidnaviria</taxon>
        <taxon>Bamfordvirae</taxon>
        <taxon>Nucleocytoviricota</taxon>
        <taxon>Megaviricetes</taxon>
        <taxon>Imitervirales</taxon>
        <taxon>Mimiviridae</taxon>
        <taxon>Megamimivirinae</taxon>
        <taxon>Tupanvirus</taxon>
        <taxon>Tupanvirus altamarinense</taxon>
    </lineage>
</organism>
<accession>A0A6N1NGA8</accession>
<dbReference type="EMBL" id="MF405918">
    <property type="protein sequence ID" value="QKU34299.1"/>
    <property type="molecule type" value="Genomic_DNA"/>
</dbReference>
<protein>
    <submittedName>
        <fullName evidence="1">Putative ORFan</fullName>
    </submittedName>
</protein>
<dbReference type="KEGG" id="vg:80517611"/>
<reference evidence="1" key="2">
    <citation type="journal article" date="2018" name="Nat. Commun.">
        <title>Tailed giant Tupanvirus possesses the most complete translational apparatus of the known virosphere.</title>
        <authorList>
            <person name="Abrahao J."/>
            <person name="Silva L."/>
            <person name="Silva L.S."/>
            <person name="Khalil J.Y.B."/>
            <person name="Rodrigues R."/>
            <person name="Arantes T."/>
            <person name="Assis F."/>
            <person name="Boratto P."/>
            <person name="Andrade M."/>
            <person name="Kroon E.G."/>
            <person name="Ribeiro B."/>
            <person name="Bergier I."/>
            <person name="Seligmann H."/>
            <person name="Ghigo E."/>
            <person name="Colson P."/>
            <person name="Levasseur A."/>
            <person name="Kroemer G."/>
            <person name="Raoult D."/>
            <person name="La Scola B."/>
        </authorList>
    </citation>
    <scope>NUCLEOTIDE SEQUENCE [LARGE SCALE GENOMIC DNA]</scope>
    <source>
        <strain evidence="1">Deep ocean</strain>
    </source>
</reference>
<reference evidence="1" key="1">
    <citation type="submission" date="2017-06" db="EMBL/GenBank/DDBJ databases">
        <authorList>
            <person name="Assis F.L."/>
            <person name="Abrahao J.S."/>
            <person name="Silva L."/>
            <person name="Khalil J.B."/>
            <person name="Rodrigues R."/>
            <person name="Silva L.S."/>
            <person name="Boratto P."/>
            <person name="Andrade M."/>
            <person name="Kroon E.G."/>
            <person name="Ribeiro B."/>
            <person name="Bergier I."/>
            <person name="Seligmann H."/>
            <person name="Ghigo E."/>
            <person name="Colson P."/>
            <person name="Levasseur A."/>
            <person name="Raoult D."/>
            <person name="Scola B.L."/>
        </authorList>
    </citation>
    <scope>NUCLEOTIDE SEQUENCE</scope>
    <source>
        <strain evidence="1">Deep ocean</strain>
    </source>
</reference>
<sequence length="154" mass="17684">MIYTPKPHFLLSYIIVYMTTYYNTESQYIPPKPSAPYIPDTTIGYEHLGFNNALTANTSGSNILLEQTNMPPIYTPPPIQSSYQTPTQSSASSIYYSYGPHVTHPPYVTNNPYQYPYYYDSNTNPICTTKISDDNCHQKKHCHHDDHICWCTII</sequence>